<comment type="caution">
    <text evidence="2">The sequence shown here is derived from an EMBL/GenBank/DDBJ whole genome shotgun (WGS) entry which is preliminary data.</text>
</comment>
<proteinExistence type="predicted"/>
<protein>
    <submittedName>
        <fullName evidence="2">Uncharacterized protein</fullName>
    </submittedName>
</protein>
<feature type="transmembrane region" description="Helical" evidence="1">
    <location>
        <begin position="105"/>
        <end position="128"/>
    </location>
</feature>
<keyword evidence="3" id="KW-1185">Reference proteome</keyword>
<gene>
    <name evidence="2" type="ORF">GCM10023153_13690</name>
</gene>
<feature type="transmembrane region" description="Helical" evidence="1">
    <location>
        <begin position="74"/>
        <end position="99"/>
    </location>
</feature>
<sequence>MHPQSEAARPTAPTSRRQIADAGRADIVMGWARGALAVATATVLTLVVARVGSGRSPFGVLTHRGTPGTFAQQVSEFTATVLPGLLVAWCLGFAAAAVAVRATWLGARIAGVLAAALGVVAGTALVVLSR</sequence>
<accession>A0ABP8JND6</accession>
<keyword evidence="1" id="KW-1133">Transmembrane helix</keyword>
<evidence type="ECO:0000313" key="2">
    <source>
        <dbReference type="EMBL" id="GAA4393570.1"/>
    </source>
</evidence>
<organism evidence="2 3">
    <name type="scientific">Ornithinibacter aureus</name>
    <dbReference type="NCBI Taxonomy" id="622664"/>
    <lineage>
        <taxon>Bacteria</taxon>
        <taxon>Bacillati</taxon>
        <taxon>Actinomycetota</taxon>
        <taxon>Actinomycetes</taxon>
        <taxon>Micrococcales</taxon>
        <taxon>Intrasporangiaceae</taxon>
        <taxon>Ornithinibacter</taxon>
    </lineage>
</organism>
<evidence type="ECO:0000256" key="1">
    <source>
        <dbReference type="SAM" id="Phobius"/>
    </source>
</evidence>
<name>A0ABP8JND6_9MICO</name>
<feature type="transmembrane region" description="Helical" evidence="1">
    <location>
        <begin position="31"/>
        <end position="53"/>
    </location>
</feature>
<reference evidence="3" key="1">
    <citation type="journal article" date="2019" name="Int. J. Syst. Evol. Microbiol.">
        <title>The Global Catalogue of Microorganisms (GCM) 10K type strain sequencing project: providing services to taxonomists for standard genome sequencing and annotation.</title>
        <authorList>
            <consortium name="The Broad Institute Genomics Platform"/>
            <consortium name="The Broad Institute Genome Sequencing Center for Infectious Disease"/>
            <person name="Wu L."/>
            <person name="Ma J."/>
        </authorList>
    </citation>
    <scope>NUCLEOTIDE SEQUENCE [LARGE SCALE GENOMIC DNA]</scope>
    <source>
        <strain evidence="3">JCM 17738</strain>
    </source>
</reference>
<evidence type="ECO:0000313" key="3">
    <source>
        <dbReference type="Proteomes" id="UP001500390"/>
    </source>
</evidence>
<dbReference type="RefSeq" id="WP_159902795.1">
    <property type="nucleotide sequence ID" value="NZ_BAABFX010000022.1"/>
</dbReference>
<keyword evidence="1" id="KW-0812">Transmembrane</keyword>
<dbReference type="Proteomes" id="UP001500390">
    <property type="component" value="Unassembled WGS sequence"/>
</dbReference>
<dbReference type="EMBL" id="BAABFX010000022">
    <property type="protein sequence ID" value="GAA4393570.1"/>
    <property type="molecule type" value="Genomic_DNA"/>
</dbReference>
<keyword evidence="1" id="KW-0472">Membrane</keyword>